<protein>
    <submittedName>
        <fullName evidence="1">Uncharacterized protein</fullName>
    </submittedName>
</protein>
<reference evidence="1 2" key="1">
    <citation type="submission" date="2021-10" db="EMBL/GenBank/DDBJ databases">
        <title>Whole-genome sequencing analysis of Laribacter hongkongensis: virulence gene profiles, carbohydrate-active enzyme prediction, and antimicrobial resistance characterization.</title>
        <authorList>
            <person name="Yuan P."/>
            <person name="Zhan Y."/>
            <person name="Chen D."/>
        </authorList>
    </citation>
    <scope>NUCLEOTIDE SEQUENCE [LARGE SCALE GENOMIC DNA]</scope>
    <source>
        <strain evidence="1 2">W67</strain>
    </source>
</reference>
<organism evidence="1 2">
    <name type="scientific">Laribacter hongkongensis</name>
    <dbReference type="NCBI Taxonomy" id="168471"/>
    <lineage>
        <taxon>Bacteria</taxon>
        <taxon>Pseudomonadati</taxon>
        <taxon>Pseudomonadota</taxon>
        <taxon>Betaproteobacteria</taxon>
        <taxon>Neisseriales</taxon>
        <taxon>Aquaspirillaceae</taxon>
        <taxon>Laribacter</taxon>
    </lineage>
</organism>
<dbReference type="GeneID" id="75108748"/>
<accession>A0ABD4SN85</accession>
<gene>
    <name evidence="1" type="ORF">LH440_04530</name>
</gene>
<dbReference type="Proteomes" id="UP001200247">
    <property type="component" value="Unassembled WGS sequence"/>
</dbReference>
<name>A0ABD4SN85_9NEIS</name>
<dbReference type="EMBL" id="JAJAXM010000005">
    <property type="protein sequence ID" value="MCG9025175.1"/>
    <property type="molecule type" value="Genomic_DNA"/>
</dbReference>
<evidence type="ECO:0000313" key="2">
    <source>
        <dbReference type="Proteomes" id="UP001200247"/>
    </source>
</evidence>
<dbReference type="AlphaFoldDB" id="A0ABD4SN85"/>
<proteinExistence type="predicted"/>
<evidence type="ECO:0000313" key="1">
    <source>
        <dbReference type="EMBL" id="MCG9025175.1"/>
    </source>
</evidence>
<dbReference type="RefSeq" id="WP_027823385.1">
    <property type="nucleotide sequence ID" value="NZ_JAJAXM010000005.1"/>
</dbReference>
<comment type="caution">
    <text evidence="1">The sequence shown here is derived from an EMBL/GenBank/DDBJ whole genome shotgun (WGS) entry which is preliminary data.</text>
</comment>
<sequence>MGSVFQSFAFEKAMVTLRRGRAGMVVVEIWGGDEMRARIEICTLPTVGEGRARPPVLVDLRSLPGREAAATEEQAAAKQVKP</sequence>